<organism evidence="6 7">
    <name type="scientific">Agrococcus terreus</name>
    <dbReference type="NCBI Taxonomy" id="574649"/>
    <lineage>
        <taxon>Bacteria</taxon>
        <taxon>Bacillati</taxon>
        <taxon>Actinomycetota</taxon>
        <taxon>Actinomycetes</taxon>
        <taxon>Micrococcales</taxon>
        <taxon>Microbacteriaceae</taxon>
        <taxon>Agrococcus</taxon>
    </lineage>
</organism>
<comment type="caution">
    <text evidence="6">The sequence shown here is derived from an EMBL/GenBank/DDBJ whole genome shotgun (WGS) entry which is preliminary data.</text>
</comment>
<evidence type="ECO:0000313" key="6">
    <source>
        <dbReference type="EMBL" id="GGN84772.1"/>
    </source>
</evidence>
<dbReference type="InterPro" id="IPR000524">
    <property type="entry name" value="Tscrpt_reg_HTH_GntR"/>
</dbReference>
<evidence type="ECO:0000256" key="2">
    <source>
        <dbReference type="ARBA" id="ARBA00023125"/>
    </source>
</evidence>
<dbReference type="SMART" id="SM00895">
    <property type="entry name" value="FCD"/>
    <property type="match status" value="1"/>
</dbReference>
<dbReference type="Pfam" id="PF00392">
    <property type="entry name" value="GntR"/>
    <property type="match status" value="1"/>
</dbReference>
<dbReference type="InterPro" id="IPR036390">
    <property type="entry name" value="WH_DNA-bd_sf"/>
</dbReference>
<dbReference type="SUPFAM" id="SSF48008">
    <property type="entry name" value="GntR ligand-binding domain-like"/>
    <property type="match status" value="1"/>
</dbReference>
<keyword evidence="1" id="KW-0805">Transcription regulation</keyword>
<proteinExistence type="predicted"/>
<dbReference type="RefSeq" id="WP_188717734.1">
    <property type="nucleotide sequence ID" value="NZ_BAABBD010000002.1"/>
</dbReference>
<keyword evidence="3" id="KW-0804">Transcription</keyword>
<evidence type="ECO:0000256" key="1">
    <source>
        <dbReference type="ARBA" id="ARBA00023015"/>
    </source>
</evidence>
<reference evidence="7" key="1">
    <citation type="journal article" date="2019" name="Int. J. Syst. Evol. Microbiol.">
        <title>The Global Catalogue of Microorganisms (GCM) 10K type strain sequencing project: providing services to taxonomists for standard genome sequencing and annotation.</title>
        <authorList>
            <consortium name="The Broad Institute Genomics Platform"/>
            <consortium name="The Broad Institute Genome Sequencing Center for Infectious Disease"/>
            <person name="Wu L."/>
            <person name="Ma J."/>
        </authorList>
    </citation>
    <scope>NUCLEOTIDE SEQUENCE [LARGE SCALE GENOMIC DNA]</scope>
    <source>
        <strain evidence="7">CGMCC 1.6960</strain>
    </source>
</reference>
<evidence type="ECO:0000256" key="3">
    <source>
        <dbReference type="ARBA" id="ARBA00023163"/>
    </source>
</evidence>
<dbReference type="Gene3D" id="1.20.120.530">
    <property type="entry name" value="GntR ligand-binding domain-like"/>
    <property type="match status" value="1"/>
</dbReference>
<evidence type="ECO:0000259" key="5">
    <source>
        <dbReference type="PROSITE" id="PS50949"/>
    </source>
</evidence>
<accession>A0ABQ2KJ02</accession>
<feature type="domain" description="HTH gntR-type" evidence="5">
    <location>
        <begin position="23"/>
        <end position="90"/>
    </location>
</feature>
<dbReference type="InterPro" id="IPR036388">
    <property type="entry name" value="WH-like_DNA-bd_sf"/>
</dbReference>
<dbReference type="Proteomes" id="UP000626982">
    <property type="component" value="Unassembled WGS sequence"/>
</dbReference>
<dbReference type="EMBL" id="BMLM01000001">
    <property type="protein sequence ID" value="GGN84772.1"/>
    <property type="molecule type" value="Genomic_DNA"/>
</dbReference>
<keyword evidence="2" id="KW-0238">DNA-binding</keyword>
<evidence type="ECO:0000313" key="7">
    <source>
        <dbReference type="Proteomes" id="UP000626982"/>
    </source>
</evidence>
<dbReference type="PROSITE" id="PS50949">
    <property type="entry name" value="HTH_GNTR"/>
    <property type="match status" value="1"/>
</dbReference>
<sequence length="257" mass="26644">MPAPTIAPSAPAGLAAGASLTAVSVADAAAEHLRGLLFSGALEAGQELRDTVLAQQLRIARPTVRIAVQRLVAEGLLEREPGQSARVRTFSAADVADLYRMRRLIECEAVRAVVEQRLDTVGIERAMGAFRAVGDAWGDGPDADLAFHAAVVDAAGSPRLSRLFAAVAAESRLVVALLRASYATPADLAHEHESRLEALRGTDADRAVAVWAAHLDDAERSIVASLEAGAGADESSADESSADADHGAATDAEAVRA</sequence>
<feature type="compositionally biased region" description="Basic and acidic residues" evidence="4">
    <location>
        <begin position="243"/>
        <end position="257"/>
    </location>
</feature>
<evidence type="ECO:0000256" key="4">
    <source>
        <dbReference type="SAM" id="MobiDB-lite"/>
    </source>
</evidence>
<feature type="region of interest" description="Disordered" evidence="4">
    <location>
        <begin position="227"/>
        <end position="257"/>
    </location>
</feature>
<dbReference type="SUPFAM" id="SSF46785">
    <property type="entry name" value="Winged helix' DNA-binding domain"/>
    <property type="match status" value="1"/>
</dbReference>
<protein>
    <submittedName>
        <fullName evidence="6">Transcriptional regulator, GntR family protein</fullName>
    </submittedName>
</protein>
<dbReference type="Pfam" id="PF07729">
    <property type="entry name" value="FCD"/>
    <property type="match status" value="1"/>
</dbReference>
<dbReference type="SMART" id="SM00345">
    <property type="entry name" value="HTH_GNTR"/>
    <property type="match status" value="1"/>
</dbReference>
<dbReference type="PANTHER" id="PTHR43537:SF5">
    <property type="entry name" value="UXU OPERON TRANSCRIPTIONAL REGULATOR"/>
    <property type="match status" value="1"/>
</dbReference>
<dbReference type="InterPro" id="IPR008920">
    <property type="entry name" value="TF_FadR/GntR_C"/>
</dbReference>
<name>A0ABQ2KJ02_9MICO</name>
<dbReference type="Gene3D" id="1.10.10.10">
    <property type="entry name" value="Winged helix-like DNA-binding domain superfamily/Winged helix DNA-binding domain"/>
    <property type="match status" value="1"/>
</dbReference>
<gene>
    <name evidence="6" type="ORF">GCM10010968_16970</name>
</gene>
<dbReference type="PANTHER" id="PTHR43537">
    <property type="entry name" value="TRANSCRIPTIONAL REGULATOR, GNTR FAMILY"/>
    <property type="match status" value="1"/>
</dbReference>
<keyword evidence="7" id="KW-1185">Reference proteome</keyword>
<dbReference type="InterPro" id="IPR011711">
    <property type="entry name" value="GntR_C"/>
</dbReference>